<evidence type="ECO:0000313" key="5">
    <source>
        <dbReference type="Proteomes" id="UP001140513"/>
    </source>
</evidence>
<dbReference type="OrthoDB" id="123929at2759"/>
<dbReference type="Proteomes" id="UP001140513">
    <property type="component" value="Unassembled WGS sequence"/>
</dbReference>
<organism evidence="4 5">
    <name type="scientific">Didymosphaeria variabile</name>
    <dbReference type="NCBI Taxonomy" id="1932322"/>
    <lineage>
        <taxon>Eukaryota</taxon>
        <taxon>Fungi</taxon>
        <taxon>Dikarya</taxon>
        <taxon>Ascomycota</taxon>
        <taxon>Pezizomycotina</taxon>
        <taxon>Dothideomycetes</taxon>
        <taxon>Pleosporomycetidae</taxon>
        <taxon>Pleosporales</taxon>
        <taxon>Massarineae</taxon>
        <taxon>Didymosphaeriaceae</taxon>
        <taxon>Didymosphaeria</taxon>
    </lineage>
</organism>
<dbReference type="InterPro" id="IPR036961">
    <property type="entry name" value="Kinesin_motor_dom_sf"/>
</dbReference>
<dbReference type="InterPro" id="IPR001752">
    <property type="entry name" value="Kinesin_motor_dom"/>
</dbReference>
<name>A0A9W9C637_9PLEO</name>
<dbReference type="Gene3D" id="3.40.850.10">
    <property type="entry name" value="Kinesin motor domain"/>
    <property type="match status" value="1"/>
</dbReference>
<protein>
    <recommendedName>
        <fullName evidence="3">Kinesin motor domain-containing protein</fullName>
    </recommendedName>
</protein>
<dbReference type="PANTHER" id="PTHR24115">
    <property type="entry name" value="KINESIN-RELATED"/>
    <property type="match status" value="1"/>
</dbReference>
<keyword evidence="5" id="KW-1185">Reference proteome</keyword>
<dbReference type="InterPro" id="IPR027640">
    <property type="entry name" value="Kinesin-like_fam"/>
</dbReference>
<evidence type="ECO:0000256" key="1">
    <source>
        <dbReference type="SAM" id="Coils"/>
    </source>
</evidence>
<gene>
    <name evidence="4" type="ORF">N0V89_011814</name>
</gene>
<dbReference type="GeneID" id="80915344"/>
<evidence type="ECO:0000259" key="3">
    <source>
        <dbReference type="SMART" id="SM00129"/>
    </source>
</evidence>
<proteinExistence type="predicted"/>
<dbReference type="GO" id="GO:0003777">
    <property type="term" value="F:microtubule motor activity"/>
    <property type="evidence" value="ECO:0007669"/>
    <property type="project" value="InterPro"/>
</dbReference>
<accession>A0A9W9C637</accession>
<dbReference type="SMART" id="SM00129">
    <property type="entry name" value="KISc"/>
    <property type="match status" value="1"/>
</dbReference>
<keyword evidence="1" id="KW-0175">Coiled coil</keyword>
<dbReference type="EMBL" id="JAPEUX010000009">
    <property type="protein sequence ID" value="KAJ4345679.1"/>
    <property type="molecule type" value="Genomic_DNA"/>
</dbReference>
<dbReference type="GO" id="GO:0008017">
    <property type="term" value="F:microtubule binding"/>
    <property type="evidence" value="ECO:0007669"/>
    <property type="project" value="InterPro"/>
</dbReference>
<dbReference type="GO" id="GO:0007018">
    <property type="term" value="P:microtubule-based movement"/>
    <property type="evidence" value="ECO:0007669"/>
    <property type="project" value="InterPro"/>
</dbReference>
<feature type="domain" description="Kinesin motor" evidence="3">
    <location>
        <begin position="429"/>
        <end position="698"/>
    </location>
</feature>
<dbReference type="GO" id="GO:0005874">
    <property type="term" value="C:microtubule"/>
    <property type="evidence" value="ECO:0007669"/>
    <property type="project" value="TreeGrafter"/>
</dbReference>
<dbReference type="GO" id="GO:0005524">
    <property type="term" value="F:ATP binding"/>
    <property type="evidence" value="ECO:0007669"/>
    <property type="project" value="InterPro"/>
</dbReference>
<dbReference type="RefSeq" id="XP_056065843.1">
    <property type="nucleotide sequence ID" value="XM_056220540.1"/>
</dbReference>
<dbReference type="GO" id="GO:0016887">
    <property type="term" value="F:ATP hydrolysis activity"/>
    <property type="evidence" value="ECO:0007669"/>
    <property type="project" value="TreeGrafter"/>
</dbReference>
<sequence length="717" mass="80451">MRGSAAEEGVQLDAREFDHPLPLEDPSRRLLTTDVAATQPPSMTEIYDALPPDGLCYEQLLERFEDRLETHDAWTFARMLASVGHFDRRTCRVMPNSRDKIVEDGHPNPKLSERLGEERDMYLTIEKILKRTEVPAESNHEAQLIADRLAVEASLTRCKATNEALETQKVDLEAQAAAAAKAESTLAQYKARNEALEAQAAAAAKETESTVAQYKVRNEALEAQAAAAAKETESTVAQYKARDEALERTKTDLEAQAAAAAKETESTLAQYKARYEALERTKADLEAQAAAAAKATESTVAQYKARNEALERTKADLEAQAAAAAKETESTLAPYKKCNEALERTNAQYKKCNEAFERTNAQYKAMNEALEAQAAAAAKETESTVAQYRKSNEAFETQKNNLEAQLCKERDDAKQRIKGLTKALGKPRDNHLQRFLRIGNHPLPPQFGERERSELVVDEKGGEVTLHFNDTQHRFQFDHIFDSMDDDEVTATFHPYIEHVADGGLSVIMTDGPSASGKSHTLMCGRHSIAQEAGRILLERAEDGDAHIKIKAVEMLQEETRIDWMKPSEREQFGIVLEDEAYHVTSEEGVRAVLQHIEEHRTVTGTNMNSKSSRKHLRIEMYHGPGRLVLLDVCGAERPKDVGMADEHGTLHINRTRSDYQRCIQSLRTPKGFYSAPKQSRVSRRYRLRNALTFCVARCVCKQHHEEHHMSARRGWL</sequence>
<evidence type="ECO:0000256" key="2">
    <source>
        <dbReference type="SAM" id="MobiDB-lite"/>
    </source>
</evidence>
<dbReference type="AlphaFoldDB" id="A0A9W9C637"/>
<feature type="coiled-coil region" evidence="1">
    <location>
        <begin position="155"/>
        <end position="405"/>
    </location>
</feature>
<dbReference type="InterPro" id="IPR027417">
    <property type="entry name" value="P-loop_NTPase"/>
</dbReference>
<dbReference type="SUPFAM" id="SSF52540">
    <property type="entry name" value="P-loop containing nucleoside triphosphate hydrolases"/>
    <property type="match status" value="1"/>
</dbReference>
<dbReference type="GO" id="GO:0005871">
    <property type="term" value="C:kinesin complex"/>
    <property type="evidence" value="ECO:0007669"/>
    <property type="project" value="TreeGrafter"/>
</dbReference>
<feature type="compositionally biased region" description="Basic and acidic residues" evidence="2">
    <location>
        <begin position="13"/>
        <end position="26"/>
    </location>
</feature>
<evidence type="ECO:0000313" key="4">
    <source>
        <dbReference type="EMBL" id="KAJ4345679.1"/>
    </source>
</evidence>
<feature type="region of interest" description="Disordered" evidence="2">
    <location>
        <begin position="1"/>
        <end position="26"/>
    </location>
</feature>
<dbReference type="Pfam" id="PF00225">
    <property type="entry name" value="Kinesin"/>
    <property type="match status" value="1"/>
</dbReference>
<reference evidence="4" key="1">
    <citation type="submission" date="2022-10" db="EMBL/GenBank/DDBJ databases">
        <title>Tapping the CABI collections for fungal endophytes: first genome assemblies for Collariella, Neodidymelliopsis, Ascochyta clinopodiicola, Didymella pomorum, Didymosphaeria variabile, Neocosmospora piperis and Neocucurbitaria cava.</title>
        <authorList>
            <person name="Hill R."/>
        </authorList>
    </citation>
    <scope>NUCLEOTIDE SEQUENCE</scope>
    <source>
        <strain evidence="4">IMI 356815</strain>
    </source>
</reference>
<comment type="caution">
    <text evidence="4">The sequence shown here is derived from an EMBL/GenBank/DDBJ whole genome shotgun (WGS) entry which is preliminary data.</text>
</comment>